<feature type="region of interest" description="Disordered" evidence="1">
    <location>
        <begin position="60"/>
        <end position="94"/>
    </location>
</feature>
<accession>A0A0C3GFW5</accession>
<keyword evidence="3" id="KW-1185">Reference proteome</keyword>
<dbReference type="HOGENOM" id="CLU_2386946_0_0_1"/>
<evidence type="ECO:0000256" key="1">
    <source>
        <dbReference type="SAM" id="MobiDB-lite"/>
    </source>
</evidence>
<reference evidence="3" key="2">
    <citation type="submission" date="2015-01" db="EMBL/GenBank/DDBJ databases">
        <title>Evolutionary Origins and Diversification of the Mycorrhizal Mutualists.</title>
        <authorList>
            <consortium name="DOE Joint Genome Institute"/>
            <consortium name="Mycorrhizal Genomics Consortium"/>
            <person name="Kohler A."/>
            <person name="Kuo A."/>
            <person name="Nagy L.G."/>
            <person name="Floudas D."/>
            <person name="Copeland A."/>
            <person name="Barry K.W."/>
            <person name="Cichocki N."/>
            <person name="Veneault-Fourrey C."/>
            <person name="LaButti K."/>
            <person name="Lindquist E.A."/>
            <person name="Lipzen A."/>
            <person name="Lundell T."/>
            <person name="Morin E."/>
            <person name="Murat C."/>
            <person name="Riley R."/>
            <person name="Ohm R."/>
            <person name="Sun H."/>
            <person name="Tunlid A."/>
            <person name="Henrissat B."/>
            <person name="Grigoriev I.V."/>
            <person name="Hibbett D.S."/>
            <person name="Martin F."/>
        </authorList>
    </citation>
    <scope>NUCLEOTIDE SEQUENCE [LARGE SCALE GENOMIC DNA]</scope>
    <source>
        <strain evidence="3">F 1598</strain>
    </source>
</reference>
<evidence type="ECO:0000313" key="3">
    <source>
        <dbReference type="Proteomes" id="UP000054166"/>
    </source>
</evidence>
<gene>
    <name evidence="2" type="ORF">PILCRDRAFT_2725</name>
</gene>
<name>A0A0C3GFW5_PILCF</name>
<evidence type="ECO:0000313" key="2">
    <source>
        <dbReference type="EMBL" id="KIM89531.1"/>
    </source>
</evidence>
<reference evidence="2 3" key="1">
    <citation type="submission" date="2014-04" db="EMBL/GenBank/DDBJ databases">
        <authorList>
            <consortium name="DOE Joint Genome Institute"/>
            <person name="Kuo A."/>
            <person name="Tarkka M."/>
            <person name="Buscot F."/>
            <person name="Kohler A."/>
            <person name="Nagy L.G."/>
            <person name="Floudas D."/>
            <person name="Copeland A."/>
            <person name="Barry K.W."/>
            <person name="Cichocki N."/>
            <person name="Veneault-Fourrey C."/>
            <person name="LaButti K."/>
            <person name="Lindquist E.A."/>
            <person name="Lipzen A."/>
            <person name="Lundell T."/>
            <person name="Morin E."/>
            <person name="Murat C."/>
            <person name="Sun H."/>
            <person name="Tunlid A."/>
            <person name="Henrissat B."/>
            <person name="Grigoriev I.V."/>
            <person name="Hibbett D.S."/>
            <person name="Martin F."/>
            <person name="Nordberg H.P."/>
            <person name="Cantor M.N."/>
            <person name="Hua S.X."/>
        </authorList>
    </citation>
    <scope>NUCLEOTIDE SEQUENCE [LARGE SCALE GENOMIC DNA]</scope>
    <source>
        <strain evidence="2 3">F 1598</strain>
    </source>
</reference>
<dbReference type="Proteomes" id="UP000054166">
    <property type="component" value="Unassembled WGS sequence"/>
</dbReference>
<organism evidence="2 3">
    <name type="scientific">Piloderma croceum (strain F 1598)</name>
    <dbReference type="NCBI Taxonomy" id="765440"/>
    <lineage>
        <taxon>Eukaryota</taxon>
        <taxon>Fungi</taxon>
        <taxon>Dikarya</taxon>
        <taxon>Basidiomycota</taxon>
        <taxon>Agaricomycotina</taxon>
        <taxon>Agaricomycetes</taxon>
        <taxon>Agaricomycetidae</taxon>
        <taxon>Atheliales</taxon>
        <taxon>Atheliaceae</taxon>
        <taxon>Piloderma</taxon>
    </lineage>
</organism>
<dbReference type="AlphaFoldDB" id="A0A0C3GFW5"/>
<dbReference type="EMBL" id="KN832975">
    <property type="protein sequence ID" value="KIM89531.1"/>
    <property type="molecule type" value="Genomic_DNA"/>
</dbReference>
<feature type="region of interest" description="Disordered" evidence="1">
    <location>
        <begin position="1"/>
        <end position="29"/>
    </location>
</feature>
<proteinExistence type="predicted"/>
<dbReference type="InParanoid" id="A0A0C3GFW5"/>
<protein>
    <submittedName>
        <fullName evidence="2">Uncharacterized protein</fullName>
    </submittedName>
</protein>
<sequence>MLDGFLEDPELREPNKASRKQLKIMKNDVSSKPKYRPAVKFRNLDENILCVIQLCEESDGDTVSPLANANGSSDSDEEAVGDNDKNMDADDDQS</sequence>